<protein>
    <recommendedName>
        <fullName evidence="3">J domain-containing protein</fullName>
    </recommendedName>
</protein>
<evidence type="ECO:0000313" key="2">
    <source>
        <dbReference type="Proteomes" id="UP001224775"/>
    </source>
</evidence>
<proteinExistence type="predicted"/>
<name>A0AAD9DA61_9STRA</name>
<dbReference type="EMBL" id="JATAAI010000021">
    <property type="protein sequence ID" value="KAK1738403.1"/>
    <property type="molecule type" value="Genomic_DNA"/>
</dbReference>
<reference evidence="1" key="1">
    <citation type="submission" date="2023-06" db="EMBL/GenBank/DDBJ databases">
        <title>Survivors Of The Sea: Transcriptome response of Skeletonema marinoi to long-term dormancy.</title>
        <authorList>
            <person name="Pinder M.I.M."/>
            <person name="Kourtchenko O."/>
            <person name="Robertson E.K."/>
            <person name="Larsson T."/>
            <person name="Maumus F."/>
            <person name="Osuna-Cruz C.M."/>
            <person name="Vancaester E."/>
            <person name="Stenow R."/>
            <person name="Vandepoele K."/>
            <person name="Ploug H."/>
            <person name="Bruchert V."/>
            <person name="Godhe A."/>
            <person name="Topel M."/>
        </authorList>
    </citation>
    <scope>NUCLEOTIDE SEQUENCE</scope>
    <source>
        <strain evidence="1">R05AC</strain>
    </source>
</reference>
<keyword evidence="2" id="KW-1185">Reference proteome</keyword>
<dbReference type="Gene3D" id="1.10.287.110">
    <property type="entry name" value="DnaJ domain"/>
    <property type="match status" value="1"/>
</dbReference>
<gene>
    <name evidence="1" type="ORF">QTG54_011072</name>
</gene>
<sequence length="208" mass="23921">MSTRVTNAASKRAKATLIELLFPRQQAKRYSHLQLRMAYLQKVHIMHPDKQRLSSSTRDESAHEKFVQLQNAWEAYNISARMFRKTNHGKRKQGENSDDGNDDFTMFGVGCSFSDSPEERRLRDEIMEQACRGWLPSGALSHSFDATEKAKKEVKSPQQATKLSDDNLFIQQQTSEESIGSTNVQNVNTKKSLVQNVENYRNRIKRKP</sequence>
<organism evidence="1 2">
    <name type="scientific">Skeletonema marinoi</name>
    <dbReference type="NCBI Taxonomy" id="267567"/>
    <lineage>
        <taxon>Eukaryota</taxon>
        <taxon>Sar</taxon>
        <taxon>Stramenopiles</taxon>
        <taxon>Ochrophyta</taxon>
        <taxon>Bacillariophyta</taxon>
        <taxon>Coscinodiscophyceae</taxon>
        <taxon>Thalassiosirophycidae</taxon>
        <taxon>Thalassiosirales</taxon>
        <taxon>Skeletonemataceae</taxon>
        <taxon>Skeletonema</taxon>
        <taxon>Skeletonema marinoi-dohrnii complex</taxon>
    </lineage>
</organism>
<dbReference type="SUPFAM" id="SSF46565">
    <property type="entry name" value="Chaperone J-domain"/>
    <property type="match status" value="1"/>
</dbReference>
<comment type="caution">
    <text evidence="1">The sequence shown here is derived from an EMBL/GenBank/DDBJ whole genome shotgun (WGS) entry which is preliminary data.</text>
</comment>
<evidence type="ECO:0000313" key="1">
    <source>
        <dbReference type="EMBL" id="KAK1738403.1"/>
    </source>
</evidence>
<accession>A0AAD9DA61</accession>
<dbReference type="Proteomes" id="UP001224775">
    <property type="component" value="Unassembled WGS sequence"/>
</dbReference>
<evidence type="ECO:0008006" key="3">
    <source>
        <dbReference type="Google" id="ProtNLM"/>
    </source>
</evidence>
<dbReference type="InterPro" id="IPR036869">
    <property type="entry name" value="J_dom_sf"/>
</dbReference>
<dbReference type="AlphaFoldDB" id="A0AAD9DA61"/>